<proteinExistence type="predicted"/>
<evidence type="ECO:0000313" key="2">
    <source>
        <dbReference type="Proteomes" id="UP001651880"/>
    </source>
</evidence>
<evidence type="ECO:0000313" key="1">
    <source>
        <dbReference type="EMBL" id="MCQ1529772.1"/>
    </source>
</evidence>
<protein>
    <submittedName>
        <fullName evidence="1">Uncharacterized protein</fullName>
    </submittedName>
</protein>
<dbReference type="EMBL" id="JAJEKE010000007">
    <property type="protein sequence ID" value="MCQ1529772.1"/>
    <property type="molecule type" value="Genomic_DNA"/>
</dbReference>
<reference evidence="1 2" key="1">
    <citation type="submission" date="2021-10" db="EMBL/GenBank/DDBJ databases">
        <title>Lutispora strain m25 sp. nov., a thermophilic, non-spore-forming bacterium isolated from a lab-scale methanogenic bioreactor digesting anaerobic sludge.</title>
        <authorList>
            <person name="El Houari A."/>
            <person name="Mcdonald J."/>
        </authorList>
    </citation>
    <scope>NUCLEOTIDE SEQUENCE [LARGE SCALE GENOMIC DNA]</scope>
    <source>
        <strain evidence="2">m25</strain>
    </source>
</reference>
<sequence length="472" mass="55467">MFNAYAYRVILEAKGNKFLIYYDNSAIYCKALDFDGDTKETILIDSVYDSFFCAKSQEDDIYLLCQGRNKTFLLLTFDGEGWNMEELSLRKDFGSIIPMGLFALTDGIHIVYAKKLSLDYYYDLFQLRRTKDGWEKNFISEIYLKAMEFSIDIKSTGFDMLHLVSTLYDGETSSLNYCNYNAKSGKWIKTPIINLNRNNIYIKMLIHENNLNLFCYSLDNNMLNLFYFTKQLRRESIFLLIDIIKLNIVSKDSYMVMELNDDILKICYADSEYYYENNYNVFLKQWEKYDQIPLNQLPNLYIVKEIKDNFDLGIDSRETICSIDDKLEILYPCNESMVIEEDKSNDNIISPGRASMILDQMDLLTEKVEILNRKINKLEEKDTYKEAMPRKERMNETSHKYSAPTLKQSNFRENFMKSSPTSIKLNHSPLLSGVESEKPMIIEESKEKNEVSSEEYPNKPKGFIRALTEWFK</sequence>
<name>A0ABT1NEU3_9FIRM</name>
<organism evidence="1 2">
    <name type="scientific">Lutispora saccharofermentans</name>
    <dbReference type="NCBI Taxonomy" id="3024236"/>
    <lineage>
        <taxon>Bacteria</taxon>
        <taxon>Bacillati</taxon>
        <taxon>Bacillota</taxon>
        <taxon>Clostridia</taxon>
        <taxon>Lutisporales</taxon>
        <taxon>Lutisporaceae</taxon>
        <taxon>Lutispora</taxon>
    </lineage>
</organism>
<dbReference type="Proteomes" id="UP001651880">
    <property type="component" value="Unassembled WGS sequence"/>
</dbReference>
<dbReference type="RefSeq" id="WP_255227291.1">
    <property type="nucleotide sequence ID" value="NZ_JAJEKE010000007.1"/>
</dbReference>
<gene>
    <name evidence="1" type="ORF">LJD61_09465</name>
</gene>
<comment type="caution">
    <text evidence="1">The sequence shown here is derived from an EMBL/GenBank/DDBJ whole genome shotgun (WGS) entry which is preliminary data.</text>
</comment>
<accession>A0ABT1NEU3</accession>
<keyword evidence="2" id="KW-1185">Reference proteome</keyword>